<dbReference type="eggNOG" id="COG2931">
    <property type="taxonomic scope" value="Bacteria"/>
</dbReference>
<feature type="compositionally biased region" description="Basic residues" evidence="1">
    <location>
        <begin position="143"/>
        <end position="156"/>
    </location>
</feature>
<evidence type="ECO:0000313" key="2">
    <source>
        <dbReference type="EMBL" id="EWC39210.1"/>
    </source>
</evidence>
<feature type="region of interest" description="Disordered" evidence="1">
    <location>
        <begin position="136"/>
        <end position="156"/>
    </location>
</feature>
<accession>A0A061JLJ9</accession>
<reference evidence="2 3" key="1">
    <citation type="journal article" date="2013" name="Genome Announc.">
        <title>Draft Genome of the Nitrogen-Fixing Bacterium Pseudomonas stutzeri Strain KOS6 Isolated from Industrial Hydrocarbon Sludge.</title>
        <authorList>
            <person name="Grigoryeva T.V."/>
            <person name="Laikov A.V."/>
            <person name="Naumova R.P."/>
            <person name="Manolov A.I."/>
            <person name="Larin A.K."/>
            <person name="Karpova I.Y."/>
            <person name="Semashko T.A."/>
            <person name="Alexeev D.G."/>
            <person name="Kostryukova E.S."/>
            <person name="Muller R."/>
            <person name="Govorun V.M."/>
        </authorList>
    </citation>
    <scope>NUCLEOTIDE SEQUENCE [LARGE SCALE GENOMIC DNA]</scope>
    <source>
        <strain evidence="2 3">KOS6</strain>
    </source>
</reference>
<protein>
    <recommendedName>
        <fullName evidence="4">Bacterial Ig-like domain-containing protein</fullName>
    </recommendedName>
</protein>
<dbReference type="EMBL" id="AMCZ02000048">
    <property type="protein sequence ID" value="EWC39210.1"/>
    <property type="molecule type" value="Genomic_DNA"/>
</dbReference>
<sequence>MSVSSLATPAVQNVDDEASGELNVAGTAEEGGTLTAELTNLIDADGEASVAYQWQVEANGEWVNGKNAAERSITANPSAVGQNVRVVATTTDSLGGTTEFTGKAQYTANVNDAATGEVTISGVATEGETLTASNADPGGFKCRNQRQRQLHRWPGR</sequence>
<feature type="compositionally biased region" description="Polar residues" evidence="1">
    <location>
        <begin position="1"/>
        <end position="11"/>
    </location>
</feature>
<evidence type="ECO:0008006" key="4">
    <source>
        <dbReference type="Google" id="ProtNLM"/>
    </source>
</evidence>
<gene>
    <name evidence="2" type="ORF">B597_021375</name>
</gene>
<feature type="region of interest" description="Disordered" evidence="1">
    <location>
        <begin position="1"/>
        <end position="20"/>
    </location>
</feature>
<evidence type="ECO:0000313" key="3">
    <source>
        <dbReference type="Proteomes" id="UP000026923"/>
    </source>
</evidence>
<comment type="caution">
    <text evidence="2">The sequence shown here is derived from an EMBL/GenBank/DDBJ whole genome shotgun (WGS) entry which is preliminary data.</text>
</comment>
<proteinExistence type="predicted"/>
<dbReference type="HOGENOM" id="CLU_1685093_0_0_6"/>
<dbReference type="AlphaFoldDB" id="A0A061JLJ9"/>
<name>A0A061JLJ9_STUST</name>
<dbReference type="Gene3D" id="2.60.40.2700">
    <property type="match status" value="1"/>
</dbReference>
<organism evidence="2 3">
    <name type="scientific">Stutzerimonas stutzeri KOS6</name>
    <dbReference type="NCBI Taxonomy" id="1218352"/>
    <lineage>
        <taxon>Bacteria</taxon>
        <taxon>Pseudomonadati</taxon>
        <taxon>Pseudomonadota</taxon>
        <taxon>Gammaproteobacteria</taxon>
        <taxon>Pseudomonadales</taxon>
        <taxon>Pseudomonadaceae</taxon>
        <taxon>Stutzerimonas</taxon>
    </lineage>
</organism>
<dbReference type="Proteomes" id="UP000026923">
    <property type="component" value="Unassembled WGS sequence"/>
</dbReference>
<evidence type="ECO:0000256" key="1">
    <source>
        <dbReference type="SAM" id="MobiDB-lite"/>
    </source>
</evidence>